<evidence type="ECO:0000313" key="4">
    <source>
        <dbReference type="Proteomes" id="UP000308768"/>
    </source>
</evidence>
<feature type="compositionally biased region" description="Basic residues" evidence="1">
    <location>
        <begin position="14"/>
        <end position="24"/>
    </location>
</feature>
<name>A0A4U0WSH2_9PEZI</name>
<feature type="region of interest" description="Disordered" evidence="1">
    <location>
        <begin position="513"/>
        <end position="533"/>
    </location>
</feature>
<evidence type="ECO:0000313" key="3">
    <source>
        <dbReference type="EMBL" id="TKA66121.1"/>
    </source>
</evidence>
<dbReference type="SMART" id="SM00233">
    <property type="entry name" value="PH"/>
    <property type="match status" value="1"/>
</dbReference>
<feature type="domain" description="PH" evidence="2">
    <location>
        <begin position="98"/>
        <end position="244"/>
    </location>
</feature>
<feature type="compositionally biased region" description="Acidic residues" evidence="1">
    <location>
        <begin position="326"/>
        <end position="336"/>
    </location>
</feature>
<dbReference type="EMBL" id="NAJN01001057">
    <property type="protein sequence ID" value="TKA66121.1"/>
    <property type="molecule type" value="Genomic_DNA"/>
</dbReference>
<feature type="compositionally biased region" description="Low complexity" evidence="1">
    <location>
        <begin position="485"/>
        <end position="495"/>
    </location>
</feature>
<feature type="region of interest" description="Disordered" evidence="1">
    <location>
        <begin position="295"/>
        <end position="380"/>
    </location>
</feature>
<dbReference type="PANTHER" id="PTHR37283">
    <property type="entry name" value="PH DOMAIN-CONTAINING PROTEIN YHR131C"/>
    <property type="match status" value="1"/>
</dbReference>
<sequence>MYVAVPSSEGHASPLRRHRDHRRRQGESANEAEAAAAAAATRAVRRTTPGYHNDFQAHPRPSTEAPPSYAASQLTVPRKPAARRPSEGHERLPAYTCSVSQQGVLNMVTELAHPFRAASAPMWREVYVVLRGTQLSIHNVASPFGTKDESLRGPGKLVKAYTLQHAEVGIAADTRHSSFVPLKSIARLIAPQRRRRYYAKDPTMFRYQRYHVMRLRLETDQFLLSCASETTLLSWVENLCAAIDVAPPLDDRTSPNQHTVPRRRRAAGDRSNGRENLDASRRLVEQQERILREMYPGFASETTPETPSPESSAEGIRARHQPTPDAPEDPDADELDNNAAFASSPASTNARPEAGDPVLSMLEPLERSRRPSVSRETTTLSTVATRGSLIVSDFDPETGKWCPLQMQTALQHLRYRRRCMPSLLADSPRASDVLIEKGKRVQIDWEAYTLVPFVLEPPSYRSHGFPTRTQKMEVQVQRQSLERSVSSLSVQSSSSAEGISAPAPSVVSAQLDGQTHPLTPQRPKVVNTEAGRRRSKVLAGALATPSKKPERGGRLDAVVGRLRVFRF</sequence>
<evidence type="ECO:0000256" key="1">
    <source>
        <dbReference type="SAM" id="MobiDB-lite"/>
    </source>
</evidence>
<organism evidence="3 4">
    <name type="scientific">Cryomyces minteri</name>
    <dbReference type="NCBI Taxonomy" id="331657"/>
    <lineage>
        <taxon>Eukaryota</taxon>
        <taxon>Fungi</taxon>
        <taxon>Dikarya</taxon>
        <taxon>Ascomycota</taxon>
        <taxon>Pezizomycotina</taxon>
        <taxon>Dothideomycetes</taxon>
        <taxon>Dothideomycetes incertae sedis</taxon>
        <taxon>Cryomyces</taxon>
    </lineage>
</organism>
<feature type="compositionally biased region" description="Low complexity" evidence="1">
    <location>
        <begin position="27"/>
        <end position="48"/>
    </location>
</feature>
<dbReference type="Gene3D" id="2.30.29.30">
    <property type="entry name" value="Pleckstrin-homology domain (PH domain)/Phosphotyrosine-binding domain (PTB)"/>
    <property type="match status" value="1"/>
</dbReference>
<feature type="region of interest" description="Disordered" evidence="1">
    <location>
        <begin position="485"/>
        <end position="504"/>
    </location>
</feature>
<comment type="caution">
    <text evidence="3">The sequence shown here is derived from an EMBL/GenBank/DDBJ whole genome shotgun (WGS) entry which is preliminary data.</text>
</comment>
<feature type="region of interest" description="Disordered" evidence="1">
    <location>
        <begin position="1"/>
        <end position="92"/>
    </location>
</feature>
<dbReference type="PANTHER" id="PTHR37283:SF1">
    <property type="entry name" value="PH DOMAIN-CONTAINING PROTEIN YHR131C"/>
    <property type="match status" value="1"/>
</dbReference>
<proteinExistence type="predicted"/>
<dbReference type="OrthoDB" id="5865767at2759"/>
<reference evidence="3 4" key="1">
    <citation type="submission" date="2017-03" db="EMBL/GenBank/DDBJ databases">
        <title>Genomes of endolithic fungi from Antarctica.</title>
        <authorList>
            <person name="Coleine C."/>
            <person name="Masonjones S."/>
            <person name="Stajich J.E."/>
        </authorList>
    </citation>
    <scope>NUCLEOTIDE SEQUENCE [LARGE SCALE GENOMIC DNA]</scope>
    <source>
        <strain evidence="3 4">CCFEE 5187</strain>
    </source>
</reference>
<dbReference type="InterPro" id="IPR011993">
    <property type="entry name" value="PH-like_dom_sf"/>
</dbReference>
<dbReference type="SUPFAM" id="SSF50729">
    <property type="entry name" value="PH domain-like"/>
    <property type="match status" value="1"/>
</dbReference>
<protein>
    <recommendedName>
        <fullName evidence="2">PH domain-containing protein</fullName>
    </recommendedName>
</protein>
<keyword evidence="4" id="KW-1185">Reference proteome</keyword>
<dbReference type="InterPro" id="IPR001849">
    <property type="entry name" value="PH_domain"/>
</dbReference>
<feature type="region of interest" description="Disordered" evidence="1">
    <location>
        <begin position="246"/>
        <end position="282"/>
    </location>
</feature>
<accession>A0A4U0WSH2</accession>
<dbReference type="PROSITE" id="PS50003">
    <property type="entry name" value="PH_DOMAIN"/>
    <property type="match status" value="1"/>
</dbReference>
<feature type="compositionally biased region" description="Basic and acidic residues" evidence="1">
    <location>
        <begin position="266"/>
        <end position="282"/>
    </location>
</feature>
<feature type="compositionally biased region" description="Low complexity" evidence="1">
    <location>
        <begin position="300"/>
        <end position="312"/>
    </location>
</feature>
<dbReference type="AlphaFoldDB" id="A0A4U0WSH2"/>
<evidence type="ECO:0000259" key="2">
    <source>
        <dbReference type="PROSITE" id="PS50003"/>
    </source>
</evidence>
<dbReference type="Proteomes" id="UP000308768">
    <property type="component" value="Unassembled WGS sequence"/>
</dbReference>
<gene>
    <name evidence="3" type="ORF">B0A49_12514</name>
</gene>
<dbReference type="STRING" id="331657.A0A4U0WSH2"/>